<gene>
    <name evidence="1" type="ORF">Dsin_001734</name>
</gene>
<comment type="caution">
    <text evidence="1">The sequence shown here is derived from an EMBL/GenBank/DDBJ whole genome shotgun (WGS) entry which is preliminary data.</text>
</comment>
<proteinExistence type="predicted"/>
<sequence>MSDISWDLGQQFGTAQLNNYANKMHRITRRGWRKQDAQRRRLDGGLVVEIELDGGEGLNVRWRRRTRRQMAEKDSTSDG</sequence>
<dbReference type="EMBL" id="JANJYJ010000001">
    <property type="protein sequence ID" value="KAK3229853.1"/>
    <property type="molecule type" value="Genomic_DNA"/>
</dbReference>
<dbReference type="AlphaFoldDB" id="A0AAE0EIL9"/>
<protein>
    <submittedName>
        <fullName evidence="1">Uncharacterized protein</fullName>
    </submittedName>
</protein>
<evidence type="ECO:0000313" key="2">
    <source>
        <dbReference type="Proteomes" id="UP001281410"/>
    </source>
</evidence>
<dbReference type="Proteomes" id="UP001281410">
    <property type="component" value="Unassembled WGS sequence"/>
</dbReference>
<keyword evidence="2" id="KW-1185">Reference proteome</keyword>
<evidence type="ECO:0000313" key="1">
    <source>
        <dbReference type="EMBL" id="KAK3229853.1"/>
    </source>
</evidence>
<organism evidence="1 2">
    <name type="scientific">Dipteronia sinensis</name>
    <dbReference type="NCBI Taxonomy" id="43782"/>
    <lineage>
        <taxon>Eukaryota</taxon>
        <taxon>Viridiplantae</taxon>
        <taxon>Streptophyta</taxon>
        <taxon>Embryophyta</taxon>
        <taxon>Tracheophyta</taxon>
        <taxon>Spermatophyta</taxon>
        <taxon>Magnoliopsida</taxon>
        <taxon>eudicotyledons</taxon>
        <taxon>Gunneridae</taxon>
        <taxon>Pentapetalae</taxon>
        <taxon>rosids</taxon>
        <taxon>malvids</taxon>
        <taxon>Sapindales</taxon>
        <taxon>Sapindaceae</taxon>
        <taxon>Hippocastanoideae</taxon>
        <taxon>Acereae</taxon>
        <taxon>Dipteronia</taxon>
    </lineage>
</organism>
<name>A0AAE0EIL9_9ROSI</name>
<reference evidence="1" key="1">
    <citation type="journal article" date="2023" name="Plant J.">
        <title>Genome sequences and population genomics provide insights into the demographic history, inbreeding, and mutation load of two 'living fossil' tree species of Dipteronia.</title>
        <authorList>
            <person name="Feng Y."/>
            <person name="Comes H.P."/>
            <person name="Chen J."/>
            <person name="Zhu S."/>
            <person name="Lu R."/>
            <person name="Zhang X."/>
            <person name="Li P."/>
            <person name="Qiu J."/>
            <person name="Olsen K.M."/>
            <person name="Qiu Y."/>
        </authorList>
    </citation>
    <scope>NUCLEOTIDE SEQUENCE</scope>
    <source>
        <strain evidence="1">NBL</strain>
    </source>
</reference>
<accession>A0AAE0EIL9</accession>